<dbReference type="InterPro" id="IPR002711">
    <property type="entry name" value="HNH"/>
</dbReference>
<dbReference type="Proteomes" id="UP000287224">
    <property type="component" value="Unassembled WGS sequence"/>
</dbReference>
<feature type="domain" description="HNH nuclease" evidence="1">
    <location>
        <begin position="46"/>
        <end position="97"/>
    </location>
</feature>
<dbReference type="PANTHER" id="PTHR33877:SF2">
    <property type="entry name" value="OS07G0170200 PROTEIN"/>
    <property type="match status" value="1"/>
</dbReference>
<protein>
    <recommendedName>
        <fullName evidence="1">HNH nuclease domain-containing protein</fullName>
    </recommendedName>
</protein>
<keyword evidence="3" id="KW-1185">Reference proteome</keyword>
<dbReference type="SMART" id="SM00507">
    <property type="entry name" value="HNHc"/>
    <property type="match status" value="1"/>
</dbReference>
<dbReference type="Gene3D" id="1.10.30.50">
    <property type="match status" value="1"/>
</dbReference>
<gene>
    <name evidence="2" type="ORF">KDAU_73060</name>
</gene>
<evidence type="ECO:0000313" key="2">
    <source>
        <dbReference type="EMBL" id="GCE09977.1"/>
    </source>
</evidence>
<dbReference type="Pfam" id="PF01844">
    <property type="entry name" value="HNH"/>
    <property type="match status" value="1"/>
</dbReference>
<dbReference type="SUPFAM" id="SSF48695">
    <property type="entry name" value="Multiheme cytochromes"/>
    <property type="match status" value="1"/>
</dbReference>
<organism evidence="2 3">
    <name type="scientific">Dictyobacter aurantiacus</name>
    <dbReference type="NCBI Taxonomy" id="1936993"/>
    <lineage>
        <taxon>Bacteria</taxon>
        <taxon>Bacillati</taxon>
        <taxon>Chloroflexota</taxon>
        <taxon>Ktedonobacteria</taxon>
        <taxon>Ktedonobacterales</taxon>
        <taxon>Dictyobacteraceae</taxon>
        <taxon>Dictyobacter</taxon>
    </lineage>
</organism>
<reference evidence="3" key="1">
    <citation type="submission" date="2018-12" db="EMBL/GenBank/DDBJ databases">
        <title>Tengunoibacter tsumagoiensis gen. nov., sp. nov., Dictyobacter kobayashii sp. nov., D. alpinus sp. nov., and D. joshuensis sp. nov. and description of Dictyobacteraceae fam. nov. within the order Ktedonobacterales isolated from Tengu-no-mugimeshi.</title>
        <authorList>
            <person name="Wang C.M."/>
            <person name="Zheng Y."/>
            <person name="Sakai Y."/>
            <person name="Toyoda A."/>
            <person name="Minakuchi Y."/>
            <person name="Abe K."/>
            <person name="Yokota A."/>
            <person name="Yabe S."/>
        </authorList>
    </citation>
    <scope>NUCLEOTIDE SEQUENCE [LARGE SCALE GENOMIC DNA]</scope>
    <source>
        <strain evidence="3">S-27</strain>
    </source>
</reference>
<sequence length="277" mass="31878">MIRVVEHLPLPLAHIVIEDVQVDIARLNDPTLQASRYQDPTRLDENLRIACLMRDGYQCQSCHKRETRLEAHHLVFRQHGGKDTLSNLLTLCESCHHRVHEGKITLAVTGVSGHLDHIAQRSMQGKAHLYATLEQGISLTTLFGYQTAIWRKHLDLPKAHDVDALCIATYGTGEVIPWQQDRFYQVRFRPRRTRRHYHDLPRKGQGRVRYQVNSELEGFRKGDVVRVKGTFVKQINSIYSDGYLAFPRVKGEPSKARPKDCVLLERGTTMLWKRMAG</sequence>
<dbReference type="InterPro" id="IPR052892">
    <property type="entry name" value="NA-targeting_endonuclease"/>
</dbReference>
<dbReference type="InterPro" id="IPR036280">
    <property type="entry name" value="Multihaem_cyt_sf"/>
</dbReference>
<dbReference type="GO" id="GO:0008270">
    <property type="term" value="F:zinc ion binding"/>
    <property type="evidence" value="ECO:0007669"/>
    <property type="project" value="InterPro"/>
</dbReference>
<dbReference type="AlphaFoldDB" id="A0A401ZSY6"/>
<dbReference type="PANTHER" id="PTHR33877">
    <property type="entry name" value="SLL1193 PROTEIN"/>
    <property type="match status" value="1"/>
</dbReference>
<name>A0A401ZSY6_9CHLR</name>
<dbReference type="GO" id="GO:0004519">
    <property type="term" value="F:endonuclease activity"/>
    <property type="evidence" value="ECO:0007669"/>
    <property type="project" value="InterPro"/>
</dbReference>
<evidence type="ECO:0000259" key="1">
    <source>
        <dbReference type="SMART" id="SM00507"/>
    </source>
</evidence>
<evidence type="ECO:0000313" key="3">
    <source>
        <dbReference type="Proteomes" id="UP000287224"/>
    </source>
</evidence>
<dbReference type="CDD" id="cd00085">
    <property type="entry name" value="HNHc"/>
    <property type="match status" value="1"/>
</dbReference>
<dbReference type="GO" id="GO:0003676">
    <property type="term" value="F:nucleic acid binding"/>
    <property type="evidence" value="ECO:0007669"/>
    <property type="project" value="InterPro"/>
</dbReference>
<comment type="caution">
    <text evidence="2">The sequence shown here is derived from an EMBL/GenBank/DDBJ whole genome shotgun (WGS) entry which is preliminary data.</text>
</comment>
<dbReference type="EMBL" id="BIFQ01000002">
    <property type="protein sequence ID" value="GCE09977.1"/>
    <property type="molecule type" value="Genomic_DNA"/>
</dbReference>
<dbReference type="InterPro" id="IPR003615">
    <property type="entry name" value="HNH_nuc"/>
</dbReference>
<proteinExistence type="predicted"/>
<accession>A0A401ZSY6</accession>